<accession>A0A5J4U7V8</accession>
<name>A0A5J4U7V8_9EUKA</name>
<dbReference type="AlphaFoldDB" id="A0A5J4U7V8"/>
<dbReference type="EMBL" id="SNRW01019533">
    <property type="protein sequence ID" value="KAA6366290.1"/>
    <property type="molecule type" value="Genomic_DNA"/>
</dbReference>
<organism evidence="1 2">
    <name type="scientific">Streblomastix strix</name>
    <dbReference type="NCBI Taxonomy" id="222440"/>
    <lineage>
        <taxon>Eukaryota</taxon>
        <taxon>Metamonada</taxon>
        <taxon>Preaxostyla</taxon>
        <taxon>Oxymonadida</taxon>
        <taxon>Streblomastigidae</taxon>
        <taxon>Streblomastix</taxon>
    </lineage>
</organism>
<evidence type="ECO:0000313" key="1">
    <source>
        <dbReference type="EMBL" id="KAA6366290.1"/>
    </source>
</evidence>
<reference evidence="1 2" key="1">
    <citation type="submission" date="2019-03" db="EMBL/GenBank/DDBJ databases">
        <title>Single cell metagenomics reveals metabolic interactions within the superorganism composed of flagellate Streblomastix strix and complex community of Bacteroidetes bacteria on its surface.</title>
        <authorList>
            <person name="Treitli S.C."/>
            <person name="Kolisko M."/>
            <person name="Husnik F."/>
            <person name="Keeling P."/>
            <person name="Hampl V."/>
        </authorList>
    </citation>
    <scope>NUCLEOTIDE SEQUENCE [LARGE SCALE GENOMIC DNA]</scope>
    <source>
        <strain evidence="1">ST1C</strain>
    </source>
</reference>
<comment type="caution">
    <text evidence="1">The sequence shown here is derived from an EMBL/GenBank/DDBJ whole genome shotgun (WGS) entry which is preliminary data.</text>
</comment>
<gene>
    <name evidence="1" type="ORF">EZS28_038183</name>
</gene>
<protein>
    <submittedName>
        <fullName evidence="1">Uncharacterized protein</fullName>
    </submittedName>
</protein>
<proteinExistence type="predicted"/>
<sequence length="79" mass="9230">MKISRIGDSEVELAEKIKMVPSDLFEKYGEFCVICGRLPAETESNDFLKFLEKFDIFGLKIRMDNAVDKQWSSFHHKKN</sequence>
<evidence type="ECO:0000313" key="2">
    <source>
        <dbReference type="Proteomes" id="UP000324800"/>
    </source>
</evidence>
<dbReference type="Proteomes" id="UP000324800">
    <property type="component" value="Unassembled WGS sequence"/>
</dbReference>